<gene>
    <name evidence="1" type="ORF">I5907_06355</name>
</gene>
<dbReference type="NCBIfam" id="NF046062">
    <property type="entry name" value="citrull_CtlX"/>
    <property type="match status" value="1"/>
</dbReference>
<keyword evidence="2" id="KW-1185">Reference proteome</keyword>
<dbReference type="AlphaFoldDB" id="A0A931E7T5"/>
<reference evidence="1" key="1">
    <citation type="submission" date="2020-11" db="EMBL/GenBank/DDBJ databases">
        <title>Bacterial whole genome sequence for Panacibacter sp. DH6.</title>
        <authorList>
            <person name="Le V."/>
            <person name="Ko S."/>
            <person name="Ahn C.-Y."/>
            <person name="Oh H.-M."/>
        </authorList>
    </citation>
    <scope>NUCLEOTIDE SEQUENCE</scope>
    <source>
        <strain evidence="1">DH6</strain>
    </source>
</reference>
<comment type="caution">
    <text evidence="1">The sequence shown here is derived from an EMBL/GenBank/DDBJ whole genome shotgun (WGS) entry which is preliminary data.</text>
</comment>
<evidence type="ECO:0000313" key="1">
    <source>
        <dbReference type="EMBL" id="MBG9375849.1"/>
    </source>
</evidence>
<dbReference type="Gene3D" id="3.75.10.10">
    <property type="entry name" value="L-arginine/glycine Amidinotransferase, Chain A"/>
    <property type="match status" value="1"/>
</dbReference>
<proteinExistence type="predicted"/>
<dbReference type="EMBL" id="JADWYR010000001">
    <property type="protein sequence ID" value="MBG9375849.1"/>
    <property type="molecule type" value="Genomic_DNA"/>
</dbReference>
<dbReference type="PIRSF" id="PIRSF028188">
    <property type="entry name" value="Amdntrnsf_FN0238"/>
    <property type="match status" value="1"/>
</dbReference>
<organism evidence="1 2">
    <name type="scientific">Panacibacter microcysteis</name>
    <dbReference type="NCBI Taxonomy" id="2793269"/>
    <lineage>
        <taxon>Bacteria</taxon>
        <taxon>Pseudomonadati</taxon>
        <taxon>Bacteroidota</taxon>
        <taxon>Chitinophagia</taxon>
        <taxon>Chitinophagales</taxon>
        <taxon>Chitinophagaceae</taxon>
        <taxon>Panacibacter</taxon>
    </lineage>
</organism>
<dbReference type="SUPFAM" id="SSF55909">
    <property type="entry name" value="Pentein"/>
    <property type="match status" value="1"/>
</dbReference>
<protein>
    <submittedName>
        <fullName evidence="1">Amidinotransferase</fullName>
    </submittedName>
</protein>
<dbReference type="PANTHER" id="PTHR43224">
    <property type="entry name" value="AMIDINOTRANSFERASE"/>
    <property type="match status" value="1"/>
</dbReference>
<sequence>MVRPASFGFNAETAQNNVFQKKLDGTQKDIQQKAVAEFDKFVAALRKKEIDVLVFDDTSKPVKPDAIFPNNWFCTLNDGTLAVFPMYAANRRLEKNDELLKMLVEKYNVRDVEDWSEYEAEGLYLEGTGSMIIDQEHKIIYACISPRTNKSVLEKFAHAHGYKAMLFFSRDENGTDIYHTNVIMHLGETYAVICLESIPGETERIAVSQLLIATGHEVIPITLKQVHAFAGNMLQVKNAKEEKYTILSKSAYNALTKEQKEILQTHSNLLPMDITTIETIGGGSTRCMMAEVFLDKK</sequence>
<evidence type="ECO:0000313" key="2">
    <source>
        <dbReference type="Proteomes" id="UP000628448"/>
    </source>
</evidence>
<name>A0A931E7T5_9BACT</name>
<dbReference type="Pfam" id="PF19420">
    <property type="entry name" value="DDAH_eukar"/>
    <property type="match status" value="1"/>
</dbReference>
<dbReference type="PANTHER" id="PTHR43224:SF1">
    <property type="entry name" value="AMIDINOTRANSFERASE"/>
    <property type="match status" value="1"/>
</dbReference>
<dbReference type="InterPro" id="IPR014541">
    <property type="entry name" value="Amdntrnsf_FN0238"/>
</dbReference>
<dbReference type="Proteomes" id="UP000628448">
    <property type="component" value="Unassembled WGS sequence"/>
</dbReference>
<accession>A0A931E7T5</accession>